<feature type="region of interest" description="Disordered" evidence="1">
    <location>
        <begin position="1"/>
        <end position="27"/>
    </location>
</feature>
<dbReference type="AlphaFoldDB" id="A0A183N1K8"/>
<accession>A0A183N1K8</accession>
<evidence type="ECO:0000256" key="1">
    <source>
        <dbReference type="SAM" id="MobiDB-lite"/>
    </source>
</evidence>
<organism evidence="2 3">
    <name type="scientific">Schistosoma margrebowiei</name>
    <dbReference type="NCBI Taxonomy" id="48269"/>
    <lineage>
        <taxon>Eukaryota</taxon>
        <taxon>Metazoa</taxon>
        <taxon>Spiralia</taxon>
        <taxon>Lophotrochozoa</taxon>
        <taxon>Platyhelminthes</taxon>
        <taxon>Trematoda</taxon>
        <taxon>Digenea</taxon>
        <taxon>Strigeidida</taxon>
        <taxon>Schistosomatoidea</taxon>
        <taxon>Schistosomatidae</taxon>
        <taxon>Schistosoma</taxon>
    </lineage>
</organism>
<dbReference type="Proteomes" id="UP000277204">
    <property type="component" value="Unassembled WGS sequence"/>
</dbReference>
<dbReference type="EMBL" id="UZAI01019038">
    <property type="protein sequence ID" value="VDP42316.1"/>
    <property type="molecule type" value="Genomic_DNA"/>
</dbReference>
<protein>
    <submittedName>
        <fullName evidence="2">Uncharacterized protein</fullName>
    </submittedName>
</protein>
<name>A0A183N1K8_9TREM</name>
<sequence>MKKQTKKCSKPERPVKDKQRKSVTKIQGQRNRWVEYFEELSNKPVSLNPPDIEEVPTDPPIDNTSGTVGQVRCEKAARPDKIPAETLKLDI</sequence>
<gene>
    <name evidence="2" type="ORF">SMRZ_LOCUS22183</name>
</gene>
<feature type="region of interest" description="Disordered" evidence="1">
    <location>
        <begin position="44"/>
        <end position="75"/>
    </location>
</feature>
<evidence type="ECO:0000313" key="2">
    <source>
        <dbReference type="EMBL" id="VDP42316.1"/>
    </source>
</evidence>
<keyword evidence="3" id="KW-1185">Reference proteome</keyword>
<evidence type="ECO:0000313" key="3">
    <source>
        <dbReference type="Proteomes" id="UP000277204"/>
    </source>
</evidence>
<reference evidence="2 3" key="1">
    <citation type="submission" date="2018-11" db="EMBL/GenBank/DDBJ databases">
        <authorList>
            <consortium name="Pathogen Informatics"/>
        </authorList>
    </citation>
    <scope>NUCLEOTIDE SEQUENCE [LARGE SCALE GENOMIC DNA]</scope>
    <source>
        <strain evidence="2 3">Zambia</strain>
    </source>
</reference>
<proteinExistence type="predicted"/>